<reference evidence="2" key="2">
    <citation type="submission" date="2022-01" db="EMBL/GenBank/DDBJ databases">
        <authorList>
            <person name="Yamashiro T."/>
            <person name="Shiraishi A."/>
            <person name="Satake H."/>
            <person name="Nakayama K."/>
        </authorList>
    </citation>
    <scope>NUCLEOTIDE SEQUENCE</scope>
</reference>
<dbReference type="EMBL" id="BQNB010017352">
    <property type="protein sequence ID" value="GJT62175.1"/>
    <property type="molecule type" value="Genomic_DNA"/>
</dbReference>
<name>A0ABQ5FGU0_9ASTR</name>
<proteinExistence type="predicted"/>
<evidence type="ECO:0000313" key="3">
    <source>
        <dbReference type="Proteomes" id="UP001151760"/>
    </source>
</evidence>
<evidence type="ECO:0000256" key="1">
    <source>
        <dbReference type="SAM" id="MobiDB-lite"/>
    </source>
</evidence>
<feature type="region of interest" description="Disordered" evidence="1">
    <location>
        <begin position="18"/>
        <end position="65"/>
    </location>
</feature>
<dbReference type="Proteomes" id="UP001151760">
    <property type="component" value="Unassembled WGS sequence"/>
</dbReference>
<sequence>MNKLLSYVTVTRGLKAYQSPNAKELKPNPKTPSLSGSECLNPRPFPGEKRVLDLSPSKSSNSSWPLGCCESDEVMKMVRVACRGDGGCGGFGSGGGGCGGDDVVGGSVVGRTGRSGAGKSGERRWSEGG</sequence>
<protein>
    <submittedName>
        <fullName evidence="2">Uncharacterized protein</fullName>
    </submittedName>
</protein>
<organism evidence="2 3">
    <name type="scientific">Tanacetum coccineum</name>
    <dbReference type="NCBI Taxonomy" id="301880"/>
    <lineage>
        <taxon>Eukaryota</taxon>
        <taxon>Viridiplantae</taxon>
        <taxon>Streptophyta</taxon>
        <taxon>Embryophyta</taxon>
        <taxon>Tracheophyta</taxon>
        <taxon>Spermatophyta</taxon>
        <taxon>Magnoliopsida</taxon>
        <taxon>eudicotyledons</taxon>
        <taxon>Gunneridae</taxon>
        <taxon>Pentapetalae</taxon>
        <taxon>asterids</taxon>
        <taxon>campanulids</taxon>
        <taxon>Asterales</taxon>
        <taxon>Asteraceae</taxon>
        <taxon>Asteroideae</taxon>
        <taxon>Anthemideae</taxon>
        <taxon>Anthemidinae</taxon>
        <taxon>Tanacetum</taxon>
    </lineage>
</organism>
<keyword evidence="3" id="KW-1185">Reference proteome</keyword>
<reference evidence="2" key="1">
    <citation type="journal article" date="2022" name="Int. J. Mol. Sci.">
        <title>Draft Genome of Tanacetum Coccineum: Genomic Comparison of Closely Related Tanacetum-Family Plants.</title>
        <authorList>
            <person name="Yamashiro T."/>
            <person name="Shiraishi A."/>
            <person name="Nakayama K."/>
            <person name="Satake H."/>
        </authorList>
    </citation>
    <scope>NUCLEOTIDE SEQUENCE</scope>
</reference>
<accession>A0ABQ5FGU0</accession>
<gene>
    <name evidence="2" type="ORF">Tco_1005708</name>
</gene>
<feature type="region of interest" description="Disordered" evidence="1">
    <location>
        <begin position="109"/>
        <end position="129"/>
    </location>
</feature>
<comment type="caution">
    <text evidence="2">The sequence shown here is derived from an EMBL/GenBank/DDBJ whole genome shotgun (WGS) entry which is preliminary data.</text>
</comment>
<evidence type="ECO:0000313" key="2">
    <source>
        <dbReference type="EMBL" id="GJT62175.1"/>
    </source>
</evidence>
<feature type="compositionally biased region" description="Basic and acidic residues" evidence="1">
    <location>
        <begin position="120"/>
        <end position="129"/>
    </location>
</feature>